<keyword evidence="2" id="KW-1003">Cell membrane</keyword>
<proteinExistence type="predicted"/>
<accession>C2MDC3</accession>
<organism evidence="7 8">
    <name type="scientific">Porphyromonas uenonis 60-3</name>
    <dbReference type="NCBI Taxonomy" id="596327"/>
    <lineage>
        <taxon>Bacteria</taxon>
        <taxon>Pseudomonadati</taxon>
        <taxon>Bacteroidota</taxon>
        <taxon>Bacteroidia</taxon>
        <taxon>Bacteroidales</taxon>
        <taxon>Porphyromonadaceae</taxon>
        <taxon>Porphyromonas</taxon>
    </lineage>
</organism>
<evidence type="ECO:0000313" key="7">
    <source>
        <dbReference type="EMBL" id="EEK16344.1"/>
    </source>
</evidence>
<dbReference type="InterPro" id="IPR038078">
    <property type="entry name" value="PhoU-like_sf"/>
</dbReference>
<dbReference type="SUPFAM" id="SSF109755">
    <property type="entry name" value="PhoU-like"/>
    <property type="match status" value="1"/>
</dbReference>
<feature type="transmembrane region" description="Helical" evidence="6">
    <location>
        <begin position="83"/>
        <end position="104"/>
    </location>
</feature>
<dbReference type="Proteomes" id="UP000003303">
    <property type="component" value="Unassembled WGS sequence"/>
</dbReference>
<dbReference type="Gene3D" id="1.20.58.220">
    <property type="entry name" value="Phosphate transport system protein phou homolog 2, domain 2"/>
    <property type="match status" value="1"/>
</dbReference>
<dbReference type="eggNOG" id="COG1283">
    <property type="taxonomic scope" value="Bacteria"/>
</dbReference>
<keyword evidence="4 6" id="KW-1133">Transmembrane helix</keyword>
<evidence type="ECO:0000256" key="1">
    <source>
        <dbReference type="ARBA" id="ARBA00004651"/>
    </source>
</evidence>
<feature type="transmembrane region" description="Helical" evidence="6">
    <location>
        <begin position="183"/>
        <end position="208"/>
    </location>
</feature>
<dbReference type="NCBIfam" id="NF037997">
    <property type="entry name" value="Na_Pi_symport"/>
    <property type="match status" value="1"/>
</dbReference>
<dbReference type="PANTHER" id="PTHR10010:SF46">
    <property type="entry name" value="SODIUM-DEPENDENT PHOSPHATE TRANSPORT PROTEIN 2B"/>
    <property type="match status" value="1"/>
</dbReference>
<feature type="transmembrane region" description="Helical" evidence="6">
    <location>
        <begin position="255"/>
        <end position="273"/>
    </location>
</feature>
<evidence type="ECO:0000256" key="2">
    <source>
        <dbReference type="ARBA" id="ARBA00022475"/>
    </source>
</evidence>
<gene>
    <name evidence="7" type="ORF">PORUE0001_0445</name>
</gene>
<evidence type="ECO:0000256" key="3">
    <source>
        <dbReference type="ARBA" id="ARBA00022692"/>
    </source>
</evidence>
<dbReference type="InterPro" id="IPR004633">
    <property type="entry name" value="NaPi_cotrn-rel/YqeW-like"/>
</dbReference>
<evidence type="ECO:0000256" key="6">
    <source>
        <dbReference type="SAM" id="Phobius"/>
    </source>
</evidence>
<name>C2MDC3_9PORP</name>
<comment type="subcellular location">
    <subcellularLocation>
        <location evidence="1">Cell membrane</location>
        <topology evidence="1">Multi-pass membrane protein</topology>
    </subcellularLocation>
</comment>
<keyword evidence="8" id="KW-1185">Reference proteome</keyword>
<dbReference type="InterPro" id="IPR003841">
    <property type="entry name" value="Na/Pi_transpt"/>
</dbReference>
<dbReference type="GO" id="GO:0044341">
    <property type="term" value="P:sodium-dependent phosphate transport"/>
    <property type="evidence" value="ECO:0007669"/>
    <property type="project" value="InterPro"/>
</dbReference>
<dbReference type="NCBIfam" id="TIGR00704">
    <property type="entry name" value="NaPi_cotrn_rel"/>
    <property type="match status" value="1"/>
</dbReference>
<keyword evidence="5 6" id="KW-0472">Membrane</keyword>
<feature type="transmembrane region" description="Helical" evidence="6">
    <location>
        <begin position="6"/>
        <end position="25"/>
    </location>
</feature>
<evidence type="ECO:0000313" key="8">
    <source>
        <dbReference type="Proteomes" id="UP000003303"/>
    </source>
</evidence>
<protein>
    <submittedName>
        <fullName evidence="7">Na/Pi-cotransporter II-like protein</fullName>
    </submittedName>
</protein>
<keyword evidence="3 6" id="KW-0812">Transmembrane</keyword>
<evidence type="ECO:0000256" key="4">
    <source>
        <dbReference type="ARBA" id="ARBA00022989"/>
    </source>
</evidence>
<feature type="transmembrane region" description="Helical" evidence="6">
    <location>
        <begin position="341"/>
        <end position="362"/>
    </location>
</feature>
<dbReference type="RefSeq" id="WP_007365785.1">
    <property type="nucleotide sequence ID" value="NZ_ACLR01000182.1"/>
</dbReference>
<evidence type="ECO:0000256" key="5">
    <source>
        <dbReference type="ARBA" id="ARBA00023136"/>
    </source>
</evidence>
<dbReference type="GO" id="GO:0005886">
    <property type="term" value="C:plasma membrane"/>
    <property type="evidence" value="ECO:0007669"/>
    <property type="project" value="UniProtKB-SubCell"/>
</dbReference>
<dbReference type="OrthoDB" id="9763003at2"/>
<feature type="transmembrane region" description="Helical" evidence="6">
    <location>
        <begin position="135"/>
        <end position="155"/>
    </location>
</feature>
<comment type="caution">
    <text evidence="7">The sequence shown here is derived from an EMBL/GenBank/DDBJ whole genome shotgun (WGS) entry which is preliminary data.</text>
</comment>
<feature type="transmembrane region" description="Helical" evidence="6">
    <location>
        <begin position="46"/>
        <end position="63"/>
    </location>
</feature>
<sequence length="605" mass="66810">MTFTLFDFIYLLGSLGLFLFGMKIMSEGIQKAAGDRMRQILSAMTSWRVLGLLTGVLVTALVQSSSATTLMVVSFVNAGLLQLGQAISVIMGANIGTTVTAWVITLFGFKIDISTFAIPLFAVSIPLIYMKREQLNSLGEFLIGFSLLFLGLQFLKDSMPDLQSHPEALAFLQGYTDMGFGSILLFLLIGSVMTLVVQSSSATVAITLIMCSKGWIPFEIATAMILGENIGTTITANLAALGANVNAKRAALSHLLFNVFGVLLVLIFFYPFTNMIANWLVNMGVGDPRELYAYTTQLSQVYDPASMSAIASTDTLADPALAAVQAQIMSLATTVSIGLSLFHTTFNLLNAFVMIWFVPIYVKICQRAIPVKKSKKGATEQTHLRYIRAGILPTGEIGLLQVQQELAEYASRVTHMMSYCEGMLKTDNPIDLKKLYNKCEQEEDISDAVEVEIADYLNKISHTELGRESQSDILVYYRVATEIESVADAAVGIAREINRYHQLGKSYTDMVRNNLLQIHVIATKTALKMSELLRRDKLSEADARESYTLEKQLNDLRTLLKAQNMDNVRTQKYDYPESVSYMDLVGYYEQLGDYVLNVVQAATKG</sequence>
<reference evidence="7 8" key="1">
    <citation type="submission" date="2009-04" db="EMBL/GenBank/DDBJ databases">
        <authorList>
            <person name="Sebastian Y."/>
            <person name="Madupu R."/>
            <person name="Durkin A.S."/>
            <person name="Torralba M."/>
            <person name="Methe B."/>
            <person name="Sutton G.G."/>
            <person name="Strausberg R.L."/>
            <person name="Nelson K.E."/>
        </authorList>
    </citation>
    <scope>NUCLEOTIDE SEQUENCE [LARGE SCALE GENOMIC DNA]</scope>
    <source>
        <strain evidence="7 8">60-3</strain>
    </source>
</reference>
<dbReference type="EMBL" id="ACLR01000182">
    <property type="protein sequence ID" value="EEK16344.1"/>
    <property type="molecule type" value="Genomic_DNA"/>
</dbReference>
<dbReference type="Pfam" id="PF02690">
    <property type="entry name" value="Na_Pi_cotrans"/>
    <property type="match status" value="2"/>
</dbReference>
<dbReference type="PANTHER" id="PTHR10010">
    <property type="entry name" value="SOLUTE CARRIER FAMILY 34 SODIUM PHOSPHATE , MEMBER 2-RELATED"/>
    <property type="match status" value="1"/>
</dbReference>
<dbReference type="AlphaFoldDB" id="C2MDC3"/>
<dbReference type="GO" id="GO:0005436">
    <property type="term" value="F:sodium:phosphate symporter activity"/>
    <property type="evidence" value="ECO:0007669"/>
    <property type="project" value="InterPro"/>
</dbReference>
<dbReference type="STRING" id="596327.PORUE0001_0445"/>